<keyword evidence="2" id="KW-1185">Reference proteome</keyword>
<name>A0A2P5DAF7_PARAD</name>
<evidence type="ECO:0000313" key="2">
    <source>
        <dbReference type="Proteomes" id="UP000237105"/>
    </source>
</evidence>
<dbReference type="AlphaFoldDB" id="A0A2P5DAF7"/>
<dbReference type="Proteomes" id="UP000237105">
    <property type="component" value="Unassembled WGS sequence"/>
</dbReference>
<evidence type="ECO:0008006" key="3">
    <source>
        <dbReference type="Google" id="ProtNLM"/>
    </source>
</evidence>
<sequence length="122" mass="13601">MGTPNLVSFSYKGDIDFGITMISPNDQLNGSIVINGSYRCICMLNFLLGLNCSWNVLSLHVVSGKVLFFPEEVRICPSPLAKLKHLNVKTTERWGYKSELRDSLHWASPNLETLLIEEGAEG</sequence>
<dbReference type="OrthoDB" id="1534647at2759"/>
<reference evidence="2" key="1">
    <citation type="submission" date="2016-06" db="EMBL/GenBank/DDBJ databases">
        <title>Parallel loss of symbiosis genes in relatives of nitrogen-fixing non-legume Parasponia.</title>
        <authorList>
            <person name="Van Velzen R."/>
            <person name="Holmer R."/>
            <person name="Bu F."/>
            <person name="Rutten L."/>
            <person name="Van Zeijl A."/>
            <person name="Liu W."/>
            <person name="Santuari L."/>
            <person name="Cao Q."/>
            <person name="Sharma T."/>
            <person name="Shen D."/>
            <person name="Roswanjaya Y."/>
            <person name="Wardhani T."/>
            <person name="Kalhor M.S."/>
            <person name="Jansen J."/>
            <person name="Van den Hoogen J."/>
            <person name="Gungor B."/>
            <person name="Hartog M."/>
            <person name="Hontelez J."/>
            <person name="Verver J."/>
            <person name="Yang W.-C."/>
            <person name="Schijlen E."/>
            <person name="Repin R."/>
            <person name="Schilthuizen M."/>
            <person name="Schranz E."/>
            <person name="Heidstra R."/>
            <person name="Miyata K."/>
            <person name="Fedorova E."/>
            <person name="Kohlen W."/>
            <person name="Bisseling T."/>
            <person name="Smit S."/>
            <person name="Geurts R."/>
        </authorList>
    </citation>
    <scope>NUCLEOTIDE SEQUENCE [LARGE SCALE GENOMIC DNA]</scope>
    <source>
        <strain evidence="2">cv. WU1-14</strain>
    </source>
</reference>
<evidence type="ECO:0000313" key="1">
    <source>
        <dbReference type="EMBL" id="PON70281.1"/>
    </source>
</evidence>
<protein>
    <recommendedName>
        <fullName evidence="3">LRR domain containing protein</fullName>
    </recommendedName>
</protein>
<organism evidence="1 2">
    <name type="scientific">Parasponia andersonii</name>
    <name type="common">Sponia andersonii</name>
    <dbReference type="NCBI Taxonomy" id="3476"/>
    <lineage>
        <taxon>Eukaryota</taxon>
        <taxon>Viridiplantae</taxon>
        <taxon>Streptophyta</taxon>
        <taxon>Embryophyta</taxon>
        <taxon>Tracheophyta</taxon>
        <taxon>Spermatophyta</taxon>
        <taxon>Magnoliopsida</taxon>
        <taxon>eudicotyledons</taxon>
        <taxon>Gunneridae</taxon>
        <taxon>Pentapetalae</taxon>
        <taxon>rosids</taxon>
        <taxon>fabids</taxon>
        <taxon>Rosales</taxon>
        <taxon>Cannabaceae</taxon>
        <taxon>Parasponia</taxon>
    </lineage>
</organism>
<comment type="caution">
    <text evidence="1">The sequence shown here is derived from an EMBL/GenBank/DDBJ whole genome shotgun (WGS) entry which is preliminary data.</text>
</comment>
<gene>
    <name evidence="1" type="ORF">PanWU01x14_082050</name>
</gene>
<proteinExistence type="predicted"/>
<dbReference type="EMBL" id="JXTB01000051">
    <property type="protein sequence ID" value="PON70281.1"/>
    <property type="molecule type" value="Genomic_DNA"/>
</dbReference>
<accession>A0A2P5DAF7</accession>